<organism evidence="2 3">
    <name type="scientific">Verticillium nonalfalfae</name>
    <dbReference type="NCBI Taxonomy" id="1051616"/>
    <lineage>
        <taxon>Eukaryota</taxon>
        <taxon>Fungi</taxon>
        <taxon>Dikarya</taxon>
        <taxon>Ascomycota</taxon>
        <taxon>Pezizomycotina</taxon>
        <taxon>Sordariomycetes</taxon>
        <taxon>Hypocreomycetidae</taxon>
        <taxon>Glomerellales</taxon>
        <taxon>Plectosphaerellaceae</taxon>
        <taxon>Verticillium</taxon>
    </lineage>
</organism>
<feature type="region of interest" description="Disordered" evidence="1">
    <location>
        <begin position="1"/>
        <end position="45"/>
    </location>
</feature>
<reference evidence="2 3" key="1">
    <citation type="submission" date="2018-10" db="EMBL/GenBank/DDBJ databases">
        <title>Genome sequence of Verticillium nonalfalfae VnAa140.</title>
        <authorList>
            <person name="Stajich J.E."/>
            <person name="Kasson M.T."/>
        </authorList>
    </citation>
    <scope>NUCLEOTIDE SEQUENCE [LARGE SCALE GENOMIC DNA]</scope>
    <source>
        <strain evidence="2 3">VnAa140</strain>
    </source>
</reference>
<keyword evidence="3" id="KW-1185">Reference proteome</keyword>
<proteinExistence type="predicted"/>
<dbReference type="STRING" id="1051616.A0A3M9YG33"/>
<comment type="caution">
    <text evidence="2">The sequence shown here is derived from an EMBL/GenBank/DDBJ whole genome shotgun (WGS) entry which is preliminary data.</text>
</comment>
<accession>A0A3M9YG33</accession>
<feature type="region of interest" description="Disordered" evidence="1">
    <location>
        <begin position="171"/>
        <end position="190"/>
    </location>
</feature>
<dbReference type="AlphaFoldDB" id="A0A3M9YG33"/>
<evidence type="ECO:0000313" key="3">
    <source>
        <dbReference type="Proteomes" id="UP000267145"/>
    </source>
</evidence>
<feature type="compositionally biased region" description="Polar residues" evidence="1">
    <location>
        <begin position="177"/>
        <end position="190"/>
    </location>
</feature>
<sequence length="375" mass="41520">MPKRSLDASSTPATMPPPEKSSQRKTERSHEENQERAYIAASRRADRSLEARVKSAQMASEIHKKRTGKGFKITERIVQAEEMYEEEEDDMPRSYRMLAAHLQTGSSEMNYRVNAFLANRVAMASMVAGLRNEDWLQNPINKMFAESFPDVGKQAQAMNHRLSNPNDSAYYGPLAGQSAQQPLSPMSPAASISPNFGAVDYHAPSPYHAPTPSPMSPRDLKHEQVRSPVMSPGAADHMSPAQSHMNPYVQQMGPTDPLLYDDSIFTSELPLDAKMLAGPSLDMSDPLAHLFMAGDSAASFYPEDPVFTKPEQRTQAAKPMMSTQEYYGATPQNPGYPSFDTQRSTVGTPSAGLGDDWNAFMDWDNCDEAIPEYRS</sequence>
<dbReference type="RefSeq" id="XP_028497040.1">
    <property type="nucleotide sequence ID" value="XM_028638153.1"/>
</dbReference>
<dbReference type="Proteomes" id="UP000267145">
    <property type="component" value="Unassembled WGS sequence"/>
</dbReference>
<feature type="region of interest" description="Disordered" evidence="1">
    <location>
        <begin position="203"/>
        <end position="239"/>
    </location>
</feature>
<feature type="compositionally biased region" description="Basic and acidic residues" evidence="1">
    <location>
        <begin position="21"/>
        <end position="35"/>
    </location>
</feature>
<dbReference type="GeneID" id="39607660"/>
<protein>
    <submittedName>
        <fullName evidence="2">Uncharacterized protein</fullName>
    </submittedName>
</protein>
<gene>
    <name evidence="2" type="ORF">D7B24_003971</name>
</gene>
<evidence type="ECO:0000313" key="2">
    <source>
        <dbReference type="EMBL" id="RNJ58882.1"/>
    </source>
</evidence>
<dbReference type="EMBL" id="RBVV01000022">
    <property type="protein sequence ID" value="RNJ58882.1"/>
    <property type="molecule type" value="Genomic_DNA"/>
</dbReference>
<evidence type="ECO:0000256" key="1">
    <source>
        <dbReference type="SAM" id="MobiDB-lite"/>
    </source>
</evidence>
<name>A0A3M9YG33_9PEZI</name>